<accession>A0AAN9HBS0</accession>
<dbReference type="PRINTS" id="PR01314">
    <property type="entry name" value="P2X7RECEPTOR"/>
</dbReference>
<dbReference type="PANTHER" id="PTHR36981">
    <property type="entry name" value="ZGC:195170"/>
    <property type="match status" value="1"/>
</dbReference>
<comment type="caution">
    <text evidence="2">The sequence shown here is derived from an EMBL/GenBank/DDBJ whole genome shotgun (WGS) entry which is preliminary data.</text>
</comment>
<gene>
    <name evidence="2" type="ORF">R3I93_004611</name>
</gene>
<dbReference type="AlphaFoldDB" id="A0AAN9HBS0"/>
<keyword evidence="3" id="KW-1185">Reference proteome</keyword>
<name>A0AAN9HBS0_9TELE</name>
<dbReference type="GO" id="GO:0005216">
    <property type="term" value="F:monoatomic ion channel activity"/>
    <property type="evidence" value="ECO:0007669"/>
    <property type="project" value="InterPro"/>
</dbReference>
<dbReference type="Pfam" id="PF20478">
    <property type="entry name" value="P2RX7_C"/>
    <property type="match status" value="1"/>
</dbReference>
<proteinExistence type="predicted"/>
<reference evidence="2 3" key="1">
    <citation type="submission" date="2024-02" db="EMBL/GenBank/DDBJ databases">
        <title>Chromosome-level genome assembly of the Eurasian Minnow (Phoxinus phoxinus).</title>
        <authorList>
            <person name="Oriowo T.O."/>
            <person name="Martin S."/>
            <person name="Stange M."/>
            <person name="Chrysostomakis Y."/>
            <person name="Brown T."/>
            <person name="Winkler S."/>
            <person name="Kukowka S."/>
            <person name="Myers E.W."/>
            <person name="Bohne A."/>
        </authorList>
    </citation>
    <scope>NUCLEOTIDE SEQUENCE [LARGE SCALE GENOMIC DNA]</scope>
    <source>
        <strain evidence="2">ZFMK-TIS-60720</strain>
        <tissue evidence="2">Whole Organism</tissue>
    </source>
</reference>
<evidence type="ECO:0000313" key="3">
    <source>
        <dbReference type="Proteomes" id="UP001364617"/>
    </source>
</evidence>
<dbReference type="Proteomes" id="UP001364617">
    <property type="component" value="Unassembled WGS sequence"/>
</dbReference>
<sequence>MQARLQSLEADQRDALLQLVLDRLPGLFFDLLALQDNPQTPPVAGRMHWCVCSNCRDMPTDTERLCCGQPPDHCISKLPHMDFYILDEGVLRLARAAWNDIFAVDDVQEPGEEQRSYRHAAYRNFVLWQHGRLGEGNRVVIASCVVWRIRDKYPDTNGQYTGFRVRRLP</sequence>
<organism evidence="2 3">
    <name type="scientific">Phoxinus phoxinus</name>
    <name type="common">Eurasian minnow</name>
    <dbReference type="NCBI Taxonomy" id="58324"/>
    <lineage>
        <taxon>Eukaryota</taxon>
        <taxon>Metazoa</taxon>
        <taxon>Chordata</taxon>
        <taxon>Craniata</taxon>
        <taxon>Vertebrata</taxon>
        <taxon>Euteleostomi</taxon>
        <taxon>Actinopterygii</taxon>
        <taxon>Neopterygii</taxon>
        <taxon>Teleostei</taxon>
        <taxon>Ostariophysi</taxon>
        <taxon>Cypriniformes</taxon>
        <taxon>Leuciscidae</taxon>
        <taxon>Phoxininae</taxon>
        <taxon>Phoxinus</taxon>
    </lineage>
</organism>
<feature type="domain" description="P2X purinoreceptor 7 intracellular" evidence="1">
    <location>
        <begin position="34"/>
        <end position="164"/>
    </location>
</feature>
<evidence type="ECO:0000259" key="1">
    <source>
        <dbReference type="Pfam" id="PF20478"/>
    </source>
</evidence>
<dbReference type="GO" id="GO:0005524">
    <property type="term" value="F:ATP binding"/>
    <property type="evidence" value="ECO:0007669"/>
    <property type="project" value="InterPro"/>
</dbReference>
<dbReference type="InterPro" id="IPR046815">
    <property type="entry name" value="P2RX7_C"/>
</dbReference>
<dbReference type="InterPro" id="IPR003050">
    <property type="entry name" value="P2X7_purinoceptor"/>
</dbReference>
<evidence type="ECO:0000313" key="2">
    <source>
        <dbReference type="EMBL" id="KAK7172340.1"/>
    </source>
</evidence>
<dbReference type="EMBL" id="JAYKXH010000004">
    <property type="protein sequence ID" value="KAK7172340.1"/>
    <property type="molecule type" value="Genomic_DNA"/>
</dbReference>
<dbReference type="GO" id="GO:0016020">
    <property type="term" value="C:membrane"/>
    <property type="evidence" value="ECO:0007669"/>
    <property type="project" value="InterPro"/>
</dbReference>
<dbReference type="GO" id="GO:0001614">
    <property type="term" value="F:purinergic nucleotide receptor activity"/>
    <property type="evidence" value="ECO:0007669"/>
    <property type="project" value="InterPro"/>
</dbReference>
<dbReference type="PANTHER" id="PTHR36981:SF3">
    <property type="entry name" value="UBIQUITIN-LIKE PROTEASE FAMILY PROFILE DOMAIN-CONTAINING PROTEIN"/>
    <property type="match status" value="1"/>
</dbReference>
<protein>
    <recommendedName>
        <fullName evidence="1">P2X purinoreceptor 7 intracellular domain-containing protein</fullName>
    </recommendedName>
</protein>